<feature type="non-terminal residue" evidence="2">
    <location>
        <position position="1"/>
    </location>
</feature>
<dbReference type="EMBL" id="BQNB010019252">
    <property type="protein sequence ID" value="GJT83323.1"/>
    <property type="molecule type" value="Genomic_DNA"/>
</dbReference>
<comment type="caution">
    <text evidence="2">The sequence shown here is derived from an EMBL/GenBank/DDBJ whole genome shotgun (WGS) entry which is preliminary data.</text>
</comment>
<evidence type="ECO:0000313" key="2">
    <source>
        <dbReference type="EMBL" id="GJT83323.1"/>
    </source>
</evidence>
<proteinExistence type="predicted"/>
<organism evidence="2 3">
    <name type="scientific">Tanacetum coccineum</name>
    <dbReference type="NCBI Taxonomy" id="301880"/>
    <lineage>
        <taxon>Eukaryota</taxon>
        <taxon>Viridiplantae</taxon>
        <taxon>Streptophyta</taxon>
        <taxon>Embryophyta</taxon>
        <taxon>Tracheophyta</taxon>
        <taxon>Spermatophyta</taxon>
        <taxon>Magnoliopsida</taxon>
        <taxon>eudicotyledons</taxon>
        <taxon>Gunneridae</taxon>
        <taxon>Pentapetalae</taxon>
        <taxon>asterids</taxon>
        <taxon>campanulids</taxon>
        <taxon>Asterales</taxon>
        <taxon>Asteraceae</taxon>
        <taxon>Asteroideae</taxon>
        <taxon>Anthemideae</taxon>
        <taxon>Anthemidinae</taxon>
        <taxon>Tanacetum</taxon>
    </lineage>
</organism>
<protein>
    <submittedName>
        <fullName evidence="2">Pectinesterase inhibitor domain containing protein</fullName>
    </submittedName>
</protein>
<keyword evidence="3" id="KW-1185">Reference proteome</keyword>
<dbReference type="Proteomes" id="UP001151760">
    <property type="component" value="Unassembled WGS sequence"/>
</dbReference>
<reference evidence="2" key="1">
    <citation type="journal article" date="2022" name="Int. J. Mol. Sci.">
        <title>Draft Genome of Tanacetum Coccineum: Genomic Comparison of Closely Related Tanacetum-Family Plants.</title>
        <authorList>
            <person name="Yamashiro T."/>
            <person name="Shiraishi A."/>
            <person name="Nakayama K."/>
            <person name="Satake H."/>
        </authorList>
    </citation>
    <scope>NUCLEOTIDE SEQUENCE</scope>
</reference>
<sequence length="147" mass="16489">WSGKKWVIWVKEWVYEKMVRVKLEKQNVVMYGDGIGEMVGGGETLTHGRRYSSLKRSFDFDMEVGRNAGDEVVTVEGMRRGGGGSRASSSSSRKQSRERDLRHSNVQDKETQRNVKYHPRNIIGHGRVGGIGRSAYSLPNNPTCASS</sequence>
<feature type="region of interest" description="Disordered" evidence="1">
    <location>
        <begin position="71"/>
        <end position="147"/>
    </location>
</feature>
<name>A0ABQ5H6L3_9ASTR</name>
<reference evidence="2" key="2">
    <citation type="submission" date="2022-01" db="EMBL/GenBank/DDBJ databases">
        <authorList>
            <person name="Yamashiro T."/>
            <person name="Shiraishi A."/>
            <person name="Satake H."/>
            <person name="Nakayama K."/>
        </authorList>
    </citation>
    <scope>NUCLEOTIDE SEQUENCE</scope>
</reference>
<feature type="compositionally biased region" description="Polar residues" evidence="1">
    <location>
        <begin position="137"/>
        <end position="147"/>
    </location>
</feature>
<gene>
    <name evidence="2" type="ORF">Tco_1057665</name>
</gene>
<feature type="compositionally biased region" description="Basic and acidic residues" evidence="1">
    <location>
        <begin position="95"/>
        <end position="113"/>
    </location>
</feature>
<accession>A0ABQ5H6L3</accession>
<evidence type="ECO:0000313" key="3">
    <source>
        <dbReference type="Proteomes" id="UP001151760"/>
    </source>
</evidence>
<evidence type="ECO:0000256" key="1">
    <source>
        <dbReference type="SAM" id="MobiDB-lite"/>
    </source>
</evidence>